<name>A0AB38VTU1_9CORY</name>
<feature type="signal peptide" evidence="1">
    <location>
        <begin position="1"/>
        <end position="28"/>
    </location>
</feature>
<proteinExistence type="predicted"/>
<reference evidence="2 3" key="1">
    <citation type="submission" date="2018-12" db="EMBL/GenBank/DDBJ databases">
        <authorList>
            <consortium name="Pathogen Informatics"/>
        </authorList>
    </citation>
    <scope>NUCLEOTIDE SEQUENCE [LARGE SCALE GENOMIC DNA]</scope>
    <source>
        <strain evidence="2 3">NCTC949</strain>
    </source>
</reference>
<dbReference type="RefSeq" id="WP_126316481.1">
    <property type="nucleotide sequence ID" value="NZ_JBHOLU010000002.1"/>
</dbReference>
<dbReference type="AlphaFoldDB" id="A0AB38VTU1"/>
<keyword evidence="1" id="KW-0732">Signal</keyword>
<sequence>MKIRKITLTIAGATMLAGAAAAITSAQAATYSPEPRSTQWCHETFGENQHDLCNYYNWASENARVLRAENDPQAEDYQFQADEALRRLYAEKKQGI</sequence>
<organism evidence="2 3">
    <name type="scientific">Corynebacterium kutscheri</name>
    <dbReference type="NCBI Taxonomy" id="35755"/>
    <lineage>
        <taxon>Bacteria</taxon>
        <taxon>Bacillati</taxon>
        <taxon>Actinomycetota</taxon>
        <taxon>Actinomycetes</taxon>
        <taxon>Mycobacteriales</taxon>
        <taxon>Corynebacteriaceae</taxon>
        <taxon>Corynebacterium</taxon>
    </lineage>
</organism>
<gene>
    <name evidence="2" type="ORF">NCTC949_00715</name>
</gene>
<dbReference type="Proteomes" id="UP000271380">
    <property type="component" value="Chromosome"/>
</dbReference>
<evidence type="ECO:0000313" key="3">
    <source>
        <dbReference type="Proteomes" id="UP000271380"/>
    </source>
</evidence>
<evidence type="ECO:0000256" key="1">
    <source>
        <dbReference type="SAM" id="SignalP"/>
    </source>
</evidence>
<evidence type="ECO:0000313" key="2">
    <source>
        <dbReference type="EMBL" id="VEH05638.1"/>
    </source>
</evidence>
<dbReference type="EMBL" id="LR134377">
    <property type="protein sequence ID" value="VEH05638.1"/>
    <property type="molecule type" value="Genomic_DNA"/>
</dbReference>
<feature type="chain" id="PRO_5044282565" evidence="1">
    <location>
        <begin position="29"/>
        <end position="96"/>
    </location>
</feature>
<protein>
    <submittedName>
        <fullName evidence="2">Uncharacterized protein</fullName>
    </submittedName>
</protein>
<accession>A0AB38VTU1</accession>